<dbReference type="KEGG" id="sazo:D1868_07780"/>
<evidence type="ECO:0000313" key="3">
    <source>
        <dbReference type="Proteomes" id="UP000423396"/>
    </source>
</evidence>
<accession>A0A650CQY3</accession>
<reference evidence="2 3" key="1">
    <citation type="submission" date="2019-10" db="EMBL/GenBank/DDBJ databases">
        <title>Genome Sequences from Six Type Strain Members of the Archaeal Family Sulfolobaceae: Acidianus ambivalens, Acidianus infernus, Metallosphaera prunae, Stygiolobus azoricus, Sulfolobus metallicus, and Sulfurisphaera ohwakuensis.</title>
        <authorList>
            <person name="Counts J.A."/>
            <person name="Kelly R.M."/>
        </authorList>
    </citation>
    <scope>NUCLEOTIDE SEQUENCE [LARGE SCALE GENOMIC DNA]</scope>
    <source>
        <strain evidence="2 3">FC6</strain>
    </source>
</reference>
<feature type="transmembrane region" description="Helical" evidence="1">
    <location>
        <begin position="7"/>
        <end position="30"/>
    </location>
</feature>
<gene>
    <name evidence="2" type="ORF">D1868_07780</name>
</gene>
<dbReference type="Proteomes" id="UP000423396">
    <property type="component" value="Chromosome"/>
</dbReference>
<keyword evidence="1" id="KW-0472">Membrane</keyword>
<keyword evidence="1" id="KW-1133">Transmembrane helix</keyword>
<organism evidence="2 3">
    <name type="scientific">Stygiolobus azoricus</name>
    <dbReference type="NCBI Taxonomy" id="41675"/>
    <lineage>
        <taxon>Archaea</taxon>
        <taxon>Thermoproteota</taxon>
        <taxon>Thermoprotei</taxon>
        <taxon>Sulfolobales</taxon>
        <taxon>Sulfolobaceae</taxon>
        <taxon>Stygiolobus</taxon>
    </lineage>
</organism>
<dbReference type="EMBL" id="CP045483">
    <property type="protein sequence ID" value="QGR19887.1"/>
    <property type="molecule type" value="Genomic_DNA"/>
</dbReference>
<dbReference type="AlphaFoldDB" id="A0A650CQY3"/>
<evidence type="ECO:0000256" key="1">
    <source>
        <dbReference type="SAM" id="Phobius"/>
    </source>
</evidence>
<feature type="transmembrane region" description="Helical" evidence="1">
    <location>
        <begin position="42"/>
        <end position="64"/>
    </location>
</feature>
<dbReference type="GeneID" id="42798961"/>
<proteinExistence type="predicted"/>
<dbReference type="RefSeq" id="WP_156007119.1">
    <property type="nucleotide sequence ID" value="NZ_CP045483.1"/>
</dbReference>
<evidence type="ECO:0000313" key="2">
    <source>
        <dbReference type="EMBL" id="QGR19887.1"/>
    </source>
</evidence>
<keyword evidence="1" id="KW-0812">Transmembrane</keyword>
<name>A0A650CQY3_9CREN</name>
<keyword evidence="3" id="KW-1185">Reference proteome</keyword>
<sequence length="65" mass="7270">MIIDSVLLLRIIFTTIGTVLIVFGAIHLVFHKLNLPGFEGRWAINLSMTLISLSIALYLLSFLIL</sequence>
<protein>
    <submittedName>
        <fullName evidence="2">Uncharacterized protein</fullName>
    </submittedName>
</protein>